<dbReference type="PROSITE" id="PS50234">
    <property type="entry name" value="VWFA"/>
    <property type="match status" value="1"/>
</dbReference>
<feature type="chain" id="PRO_5046260737" description="VWFA domain-containing protein" evidence="1">
    <location>
        <begin position="21"/>
        <end position="407"/>
    </location>
</feature>
<dbReference type="CDD" id="cd01450">
    <property type="entry name" value="vWFA_subfamily_ECM"/>
    <property type="match status" value="1"/>
</dbReference>
<keyword evidence="1" id="KW-0732">Signal</keyword>
<dbReference type="InterPro" id="IPR036465">
    <property type="entry name" value="vWFA_dom_sf"/>
</dbReference>
<dbReference type="InterPro" id="IPR050525">
    <property type="entry name" value="ECM_Assembly_Org"/>
</dbReference>
<protein>
    <recommendedName>
        <fullName evidence="2">VWFA domain-containing protein</fullName>
    </recommendedName>
</protein>
<proteinExistence type="predicted"/>
<accession>A0ABP0F4C5</accession>
<name>A0ABP0F4C5_CLALP</name>
<dbReference type="Gene3D" id="3.40.50.410">
    <property type="entry name" value="von Willebrand factor, type A domain"/>
    <property type="match status" value="1"/>
</dbReference>
<sequence>MLKNKHVFTLVAALGFGVSAFNVETQKNVTRFFRSPEYEAFLNENKNTSQSGDFIATFYGYQLQIGPLSRNRLIVGAPKASDSVDPMQTISAPKGNIISCLIRRNFWASDFANPSCSALGELPEAKKGDNAGQILQVLPNGQLVTCSTARVQECPRQNNLPGYCFRRSDSWQPDDHTRNIVCSANLEIIFLLDSSASITEENFPTIINWTKNLTQNFNIEDNSTLIGVNTYSGQLRINRGYVPLTETEIPLGTYNDHSALEAAIDKIEYEKGGRTYTASALRTTADQFSTSAARKVLVLLTDGRATDDESLTDAADDVRSRGILTFAVGVGRSDRRELRDIATGTDSDERVYEAEFNTLSTIVDQLNRDIVTALEGGSSSSNSTNGFTNAQVGFSLSQYVSKTCSKI</sequence>
<organism evidence="3 4">
    <name type="scientific">Clavelina lepadiformis</name>
    <name type="common">Light-bulb sea squirt</name>
    <name type="synonym">Ascidia lepadiformis</name>
    <dbReference type="NCBI Taxonomy" id="159417"/>
    <lineage>
        <taxon>Eukaryota</taxon>
        <taxon>Metazoa</taxon>
        <taxon>Chordata</taxon>
        <taxon>Tunicata</taxon>
        <taxon>Ascidiacea</taxon>
        <taxon>Aplousobranchia</taxon>
        <taxon>Clavelinidae</taxon>
        <taxon>Clavelina</taxon>
    </lineage>
</organism>
<keyword evidence="4" id="KW-1185">Reference proteome</keyword>
<dbReference type="PANTHER" id="PTHR24020:SF20">
    <property type="entry name" value="PH DOMAIN-CONTAINING PROTEIN"/>
    <property type="match status" value="1"/>
</dbReference>
<reference evidence="3 4" key="1">
    <citation type="submission" date="2024-02" db="EMBL/GenBank/DDBJ databases">
        <authorList>
            <person name="Daric V."/>
            <person name="Darras S."/>
        </authorList>
    </citation>
    <scope>NUCLEOTIDE SEQUENCE [LARGE SCALE GENOMIC DNA]</scope>
</reference>
<dbReference type="Proteomes" id="UP001642483">
    <property type="component" value="Unassembled WGS sequence"/>
</dbReference>
<dbReference type="SMART" id="SM00327">
    <property type="entry name" value="VWA"/>
    <property type="match status" value="1"/>
</dbReference>
<dbReference type="Pfam" id="PF00092">
    <property type="entry name" value="VWA"/>
    <property type="match status" value="1"/>
</dbReference>
<dbReference type="PRINTS" id="PR00453">
    <property type="entry name" value="VWFADOMAIN"/>
</dbReference>
<dbReference type="PANTHER" id="PTHR24020">
    <property type="entry name" value="COLLAGEN ALPHA"/>
    <property type="match status" value="1"/>
</dbReference>
<feature type="signal peptide" evidence="1">
    <location>
        <begin position="1"/>
        <end position="20"/>
    </location>
</feature>
<dbReference type="InterPro" id="IPR002035">
    <property type="entry name" value="VWF_A"/>
</dbReference>
<evidence type="ECO:0000256" key="1">
    <source>
        <dbReference type="SAM" id="SignalP"/>
    </source>
</evidence>
<evidence type="ECO:0000313" key="4">
    <source>
        <dbReference type="Proteomes" id="UP001642483"/>
    </source>
</evidence>
<comment type="caution">
    <text evidence="3">The sequence shown here is derived from an EMBL/GenBank/DDBJ whole genome shotgun (WGS) entry which is preliminary data.</text>
</comment>
<gene>
    <name evidence="3" type="ORF">CVLEPA_LOCUS3084</name>
</gene>
<evidence type="ECO:0000313" key="3">
    <source>
        <dbReference type="EMBL" id="CAK8673275.1"/>
    </source>
</evidence>
<dbReference type="EMBL" id="CAWYQH010000002">
    <property type="protein sequence ID" value="CAK8673275.1"/>
    <property type="molecule type" value="Genomic_DNA"/>
</dbReference>
<feature type="domain" description="VWFA" evidence="2">
    <location>
        <begin position="187"/>
        <end position="366"/>
    </location>
</feature>
<evidence type="ECO:0000259" key="2">
    <source>
        <dbReference type="PROSITE" id="PS50234"/>
    </source>
</evidence>
<dbReference type="SUPFAM" id="SSF53300">
    <property type="entry name" value="vWA-like"/>
    <property type="match status" value="1"/>
</dbReference>